<feature type="region of interest" description="Disordered" evidence="6">
    <location>
        <begin position="92"/>
        <end position="115"/>
    </location>
</feature>
<dbReference type="EMBL" id="JANIEX010001497">
    <property type="protein sequence ID" value="KAJ3557286.1"/>
    <property type="molecule type" value="Genomic_DNA"/>
</dbReference>
<evidence type="ECO:0000259" key="7">
    <source>
        <dbReference type="PROSITE" id="PS50115"/>
    </source>
</evidence>
<feature type="region of interest" description="Disordered" evidence="6">
    <location>
        <begin position="283"/>
        <end position="384"/>
    </location>
</feature>
<dbReference type="CDD" id="cd08204">
    <property type="entry name" value="ArfGap"/>
    <property type="match status" value="1"/>
</dbReference>
<feature type="compositionally biased region" description="Polar residues" evidence="6">
    <location>
        <begin position="346"/>
        <end position="355"/>
    </location>
</feature>
<keyword evidence="3 5" id="KW-0863">Zinc-finger</keyword>
<dbReference type="Pfam" id="PF01412">
    <property type="entry name" value="ArfGap"/>
    <property type="match status" value="1"/>
</dbReference>
<dbReference type="FunFam" id="1.10.220.150:FF:000009">
    <property type="entry name" value="stromal membrane-associated protein 1 isoform X1"/>
    <property type="match status" value="1"/>
</dbReference>
<evidence type="ECO:0000256" key="4">
    <source>
        <dbReference type="ARBA" id="ARBA00022833"/>
    </source>
</evidence>
<feature type="compositionally biased region" description="Polar residues" evidence="6">
    <location>
        <begin position="209"/>
        <end position="220"/>
    </location>
</feature>
<dbReference type="PRINTS" id="PR00405">
    <property type="entry name" value="REVINTRACTNG"/>
</dbReference>
<keyword evidence="1" id="KW-0343">GTPase activation</keyword>
<dbReference type="SUPFAM" id="SSF57863">
    <property type="entry name" value="ArfGap/RecO-like zinc finger"/>
    <property type="match status" value="1"/>
</dbReference>
<dbReference type="InterPro" id="IPR001164">
    <property type="entry name" value="ArfGAP_dom"/>
</dbReference>
<keyword evidence="9" id="KW-1185">Reference proteome</keyword>
<dbReference type="Proteomes" id="UP001213000">
    <property type="component" value="Unassembled WGS sequence"/>
</dbReference>
<feature type="compositionally biased region" description="Low complexity" evidence="6">
    <location>
        <begin position="370"/>
        <end position="384"/>
    </location>
</feature>
<dbReference type="SMART" id="SM00105">
    <property type="entry name" value="ArfGap"/>
    <property type="match status" value="1"/>
</dbReference>
<accession>A0AAD5YQM1</accession>
<evidence type="ECO:0000256" key="1">
    <source>
        <dbReference type="ARBA" id="ARBA00022468"/>
    </source>
</evidence>
<feature type="compositionally biased region" description="Low complexity" evidence="6">
    <location>
        <begin position="308"/>
        <end position="345"/>
    </location>
</feature>
<feature type="region of interest" description="Disordered" evidence="6">
    <location>
        <begin position="185"/>
        <end position="225"/>
    </location>
</feature>
<name>A0AAD5YQM1_9AGAR</name>
<evidence type="ECO:0000256" key="6">
    <source>
        <dbReference type="SAM" id="MobiDB-lite"/>
    </source>
</evidence>
<dbReference type="InterPro" id="IPR038508">
    <property type="entry name" value="ArfGAP_dom_sf"/>
</dbReference>
<dbReference type="PROSITE" id="PS50115">
    <property type="entry name" value="ARFGAP"/>
    <property type="match status" value="1"/>
</dbReference>
<dbReference type="InterPro" id="IPR037278">
    <property type="entry name" value="ARFGAP/RecO"/>
</dbReference>
<dbReference type="PANTHER" id="PTHR45705">
    <property type="entry name" value="FI20236P1"/>
    <property type="match status" value="1"/>
</dbReference>
<dbReference type="GO" id="GO:0008270">
    <property type="term" value="F:zinc ion binding"/>
    <property type="evidence" value="ECO:0007669"/>
    <property type="project" value="UniProtKB-KW"/>
</dbReference>
<protein>
    <recommendedName>
        <fullName evidence="7">Arf-GAP domain-containing protein</fullName>
    </recommendedName>
</protein>
<dbReference type="Gene3D" id="1.10.220.150">
    <property type="entry name" value="Arf GTPase activating protein"/>
    <property type="match status" value="1"/>
</dbReference>
<feature type="compositionally biased region" description="Pro residues" evidence="6">
    <location>
        <begin position="155"/>
        <end position="170"/>
    </location>
</feature>
<dbReference type="PANTHER" id="PTHR45705:SF1">
    <property type="entry name" value="FI20236P1"/>
    <property type="match status" value="1"/>
</dbReference>
<feature type="region of interest" description="Disordered" evidence="6">
    <location>
        <begin position="143"/>
        <end position="173"/>
    </location>
</feature>
<keyword evidence="4" id="KW-0862">Zinc</keyword>
<organism evidence="8 9">
    <name type="scientific">Leucocoprinus birnbaumii</name>
    <dbReference type="NCBI Taxonomy" id="56174"/>
    <lineage>
        <taxon>Eukaryota</taxon>
        <taxon>Fungi</taxon>
        <taxon>Dikarya</taxon>
        <taxon>Basidiomycota</taxon>
        <taxon>Agaricomycotina</taxon>
        <taxon>Agaricomycetes</taxon>
        <taxon>Agaricomycetidae</taxon>
        <taxon>Agaricales</taxon>
        <taxon>Agaricineae</taxon>
        <taxon>Agaricaceae</taxon>
        <taxon>Leucocoprinus</taxon>
    </lineage>
</organism>
<reference evidence="8" key="1">
    <citation type="submission" date="2022-07" db="EMBL/GenBank/DDBJ databases">
        <title>Genome Sequence of Leucocoprinus birnbaumii.</title>
        <authorList>
            <person name="Buettner E."/>
        </authorList>
    </citation>
    <scope>NUCLEOTIDE SEQUENCE</scope>
    <source>
        <strain evidence="8">VT141</strain>
    </source>
</reference>
<evidence type="ECO:0000256" key="5">
    <source>
        <dbReference type="PROSITE-ProRule" id="PRU00288"/>
    </source>
</evidence>
<evidence type="ECO:0000313" key="9">
    <source>
        <dbReference type="Proteomes" id="UP001213000"/>
    </source>
</evidence>
<evidence type="ECO:0000313" key="8">
    <source>
        <dbReference type="EMBL" id="KAJ3557286.1"/>
    </source>
</evidence>
<comment type="caution">
    <text evidence="8">The sequence shown here is derived from an EMBL/GenBank/DDBJ whole genome shotgun (WGS) entry which is preliminary data.</text>
</comment>
<dbReference type="AlphaFoldDB" id="A0AAD5YQM1"/>
<keyword evidence="2" id="KW-0479">Metal-binding</keyword>
<evidence type="ECO:0000256" key="2">
    <source>
        <dbReference type="ARBA" id="ARBA00022723"/>
    </source>
</evidence>
<evidence type="ECO:0000256" key="3">
    <source>
        <dbReference type="ARBA" id="ARBA00022771"/>
    </source>
</evidence>
<gene>
    <name evidence="8" type="ORF">NP233_g11784</name>
</gene>
<dbReference type="GO" id="GO:0005737">
    <property type="term" value="C:cytoplasm"/>
    <property type="evidence" value="ECO:0007669"/>
    <property type="project" value="TreeGrafter"/>
</dbReference>
<feature type="domain" description="Arf-GAP" evidence="7">
    <location>
        <begin position="16"/>
        <end position="132"/>
    </location>
</feature>
<feature type="compositionally biased region" description="Polar residues" evidence="6">
    <location>
        <begin position="185"/>
        <end position="196"/>
    </location>
</feature>
<sequence length="497" mass="52734">MSTSTVINKLAAERYQRILLELVAQPGNDICADCKARNPRWASFNLGIFICVACASIHRKIGTHITKVKSLTLDSWTKEQLEQMKEIGNVKSNAIYNPNEVRNPPPPRLDDPARDNDLEQYIRSKYEYKRFVDRKAFVVSKLGPSRSASSVTPSTKPPLPEKPASTPPEPKTATDIAASMFSTAKPQLVPRTTPSQPAHPALRTMPARSASQPATVQNKTSPPPKPEGVWADLISLQEPAVNASLPLQYQTPGAGLGGIPSINTMPTGLAGMGANPFGGIAGLTTTNSPTASFPPQSFGPNPFTQQQSFASPNSLSPFPSSASAPSFQSPQIPSAFSSSASTPLFQTQAPQSSPSIPFYHPQPQQSALTPSQLQPQFLSSSPNPQFMPSHSPQILSTTPTAQQNTTFNPSPTIGIGGMGMGGVPGYLNSSPQPGMMNGMHGQTQVSPIGAQPTSMFGGGAFSMQPQQAPMVNNNPFGQMQFGQGGFATQSTGQWGPL</sequence>
<proteinExistence type="predicted"/>
<feature type="compositionally biased region" description="Polar residues" evidence="6">
    <location>
        <begin position="283"/>
        <end position="307"/>
    </location>
</feature>
<dbReference type="GO" id="GO:0005096">
    <property type="term" value="F:GTPase activator activity"/>
    <property type="evidence" value="ECO:0007669"/>
    <property type="project" value="UniProtKB-KW"/>
</dbReference>
<dbReference type="InterPro" id="IPR051718">
    <property type="entry name" value="ARF_GTPase-activating"/>
</dbReference>